<reference evidence="1 2" key="1">
    <citation type="journal article" date="2012" name="Eukaryot. Cell">
        <title>Genome sequence of the fungus Glarea lozoyensis: the first genome sequence of a species from the Helotiaceae family.</title>
        <authorList>
            <person name="Youssar L."/>
            <person name="Gruening B.A."/>
            <person name="Erxleben A."/>
            <person name="Guenther S."/>
            <person name="Huettel W."/>
        </authorList>
    </citation>
    <scope>NUCLEOTIDE SEQUENCE [LARGE SCALE GENOMIC DNA]</scope>
    <source>
        <strain evidence="2">ATCC 74030 / MF5533</strain>
    </source>
</reference>
<organism evidence="1 2">
    <name type="scientific">Glarea lozoyensis (strain ATCC 74030 / MF5533)</name>
    <dbReference type="NCBI Taxonomy" id="1104152"/>
    <lineage>
        <taxon>Eukaryota</taxon>
        <taxon>Fungi</taxon>
        <taxon>Dikarya</taxon>
        <taxon>Ascomycota</taxon>
        <taxon>Pezizomycotina</taxon>
        <taxon>Leotiomycetes</taxon>
        <taxon>Helotiales</taxon>
        <taxon>Helotiaceae</taxon>
        <taxon>Glarea</taxon>
    </lineage>
</organism>
<evidence type="ECO:0000313" key="1">
    <source>
        <dbReference type="EMBL" id="EHK97640.1"/>
    </source>
</evidence>
<keyword evidence="2" id="KW-1185">Reference proteome</keyword>
<dbReference type="EMBL" id="AGUE01000182">
    <property type="protein sequence ID" value="EHK97640.1"/>
    <property type="molecule type" value="Genomic_DNA"/>
</dbReference>
<sequence length="78" mass="8964">MFEAAVAEAKRALINWPRRWKRAGMKSERGLAIPVVGKEAQWLEENWSDFEKMAAAGDEDFKGLVDEVKKRPELLQSF</sequence>
<protein>
    <submittedName>
        <fullName evidence="1">Uncharacterized protein</fullName>
    </submittedName>
</protein>
<evidence type="ECO:0000313" key="2">
    <source>
        <dbReference type="Proteomes" id="UP000005446"/>
    </source>
</evidence>
<proteinExistence type="predicted"/>
<accession>H0EUT5</accession>
<dbReference type="OrthoDB" id="9981319at2759"/>
<gene>
    <name evidence="1" type="ORF">M7I_6524</name>
</gene>
<dbReference type="AlphaFoldDB" id="H0EUT5"/>
<dbReference type="InParanoid" id="H0EUT5"/>
<dbReference type="Proteomes" id="UP000005446">
    <property type="component" value="Unassembled WGS sequence"/>
</dbReference>
<comment type="caution">
    <text evidence="1">The sequence shown here is derived from an EMBL/GenBank/DDBJ whole genome shotgun (WGS) entry which is preliminary data.</text>
</comment>
<name>H0EUT5_GLAL7</name>
<dbReference type="HOGENOM" id="CLU_2622254_0_0_1"/>